<keyword evidence="4" id="KW-1185">Reference proteome</keyword>
<organism evidence="3 4">
    <name type="scientific">Neogobius melanostomus</name>
    <name type="common">round goby</name>
    <dbReference type="NCBI Taxonomy" id="47308"/>
    <lineage>
        <taxon>Eukaryota</taxon>
        <taxon>Metazoa</taxon>
        <taxon>Chordata</taxon>
        <taxon>Craniata</taxon>
        <taxon>Vertebrata</taxon>
        <taxon>Euteleostomi</taxon>
        <taxon>Actinopterygii</taxon>
        <taxon>Neopterygii</taxon>
        <taxon>Teleostei</taxon>
        <taxon>Neoteleostei</taxon>
        <taxon>Acanthomorphata</taxon>
        <taxon>Gobiaria</taxon>
        <taxon>Gobiiformes</taxon>
        <taxon>Gobioidei</taxon>
        <taxon>Gobiidae</taxon>
        <taxon>Benthophilinae</taxon>
        <taxon>Neogobiini</taxon>
        <taxon>Neogobius</taxon>
    </lineage>
</organism>
<feature type="region of interest" description="Disordered" evidence="1">
    <location>
        <begin position="39"/>
        <end position="59"/>
    </location>
</feature>
<evidence type="ECO:0000256" key="1">
    <source>
        <dbReference type="SAM" id="MobiDB-lite"/>
    </source>
</evidence>
<accession>A0A8C6S9P8</accession>
<dbReference type="Proteomes" id="UP000694523">
    <property type="component" value="Unplaced"/>
</dbReference>
<dbReference type="AlphaFoldDB" id="A0A8C6S9P8"/>
<proteinExistence type="predicted"/>
<reference evidence="3" key="2">
    <citation type="submission" date="2025-09" db="UniProtKB">
        <authorList>
            <consortium name="Ensembl"/>
        </authorList>
    </citation>
    <scope>IDENTIFICATION</scope>
</reference>
<evidence type="ECO:0000256" key="2">
    <source>
        <dbReference type="SAM" id="Phobius"/>
    </source>
</evidence>
<keyword evidence="2" id="KW-0472">Membrane</keyword>
<keyword evidence="2" id="KW-0812">Transmembrane</keyword>
<evidence type="ECO:0000313" key="3">
    <source>
        <dbReference type="Ensembl" id="ENSNMLP00000003683.1"/>
    </source>
</evidence>
<feature type="region of interest" description="Disordered" evidence="1">
    <location>
        <begin position="199"/>
        <end position="230"/>
    </location>
</feature>
<sequence length="434" mass="47110">MFSSVVRSVNGLANHCKNKKPLSAAKVCIPQILPSKFKPKTLPSGGESEDGSGSSNNGTRIVRSGAFGFQLQRRLCGWAEERAAPAVRKGATEFSSLYRTMHNIQRPCSVGSSPHGSVRSLASLFEKSQPNGGERSEGEGSIPRESVSTRVSEFEMIIQRSGSQVPIRSSSMPTLNSTSQSNGKQNDFMSAAVSAESLLVTSQSESVNKPDAPPETEQAGSPMSDATEEEMATPVVETKTRPESPKQPKIILSKSTPDVTTDKTVESKLFLSPHNHHHQHLLHHLNHQHLKPSKCKGSCPASYTRFTTILRHERQQAQQERAPAATLERKTTLPGNLFLMSPAPFRLRKSNHTKRTLLATKVTATSATGLSQETTRPHIPQRLSSLEVLGRLSNGDSSDTGLDANGNLLPHLILCATLVLVCSLSGSFFFGLFW</sequence>
<feature type="region of interest" description="Disordered" evidence="1">
    <location>
        <begin position="125"/>
        <end position="185"/>
    </location>
</feature>
<protein>
    <submittedName>
        <fullName evidence="3">Uncharacterized protein</fullName>
    </submittedName>
</protein>
<dbReference type="Ensembl" id="ENSNMLT00000004232.1">
    <property type="protein sequence ID" value="ENSNMLP00000003683.1"/>
    <property type="gene ID" value="ENSNMLG00000002699.1"/>
</dbReference>
<reference evidence="3" key="1">
    <citation type="submission" date="2025-08" db="UniProtKB">
        <authorList>
            <consortium name="Ensembl"/>
        </authorList>
    </citation>
    <scope>IDENTIFICATION</scope>
</reference>
<name>A0A8C6S9P8_9GOBI</name>
<feature type="transmembrane region" description="Helical" evidence="2">
    <location>
        <begin position="408"/>
        <end position="433"/>
    </location>
</feature>
<keyword evidence="2" id="KW-1133">Transmembrane helix</keyword>
<evidence type="ECO:0000313" key="4">
    <source>
        <dbReference type="Proteomes" id="UP000694523"/>
    </source>
</evidence>
<feature type="compositionally biased region" description="Polar residues" evidence="1">
    <location>
        <begin position="160"/>
        <end position="185"/>
    </location>
</feature>